<keyword evidence="14" id="KW-1185">Reference proteome</keyword>
<evidence type="ECO:0000259" key="12">
    <source>
        <dbReference type="PROSITE" id="PS50011"/>
    </source>
</evidence>
<evidence type="ECO:0000256" key="2">
    <source>
        <dbReference type="ARBA" id="ARBA00022679"/>
    </source>
</evidence>
<dbReference type="EMBL" id="LN871598">
    <property type="protein sequence ID" value="SJK86427.1"/>
    <property type="molecule type" value="Genomic_DNA"/>
</dbReference>
<dbReference type="AlphaFoldDB" id="A0A1R4ABN2"/>
<keyword evidence="1 10" id="KW-0723">Serine/threonine-protein kinase</keyword>
<evidence type="ECO:0000313" key="13">
    <source>
        <dbReference type="EMBL" id="SJK86427.1"/>
    </source>
</evidence>
<feature type="domain" description="Protein kinase" evidence="12">
    <location>
        <begin position="44"/>
        <end position="319"/>
    </location>
</feature>
<dbReference type="RefSeq" id="XP_021338585.1">
    <property type="nucleotide sequence ID" value="XM_021482017.1"/>
</dbReference>
<feature type="cross-link" description="Glycyl lysine isopeptide (Lys-Gly) (interchain with G-Cter in SUMO2)" evidence="8">
    <location>
        <position position="169"/>
    </location>
</feature>
<comment type="similarity">
    <text evidence="11">Belongs to the protein kinase superfamily. Ser/Thr protein kinase family. Aurora subfamily.</text>
</comment>
<evidence type="ECO:0000256" key="5">
    <source>
        <dbReference type="ARBA" id="ARBA00022840"/>
    </source>
</evidence>
<dbReference type="Gene3D" id="3.30.200.20">
    <property type="entry name" value="Phosphorylase Kinase, domain 1"/>
    <property type="match status" value="1"/>
</dbReference>
<evidence type="ECO:0000313" key="14">
    <source>
        <dbReference type="Proteomes" id="UP000002899"/>
    </source>
</evidence>
<reference evidence="13 14" key="1">
    <citation type="journal article" date="2012" name="Nucleic Acids Res.">
        <title>Sequencing of the smallest Apicomplexan genome from the human pathogen Babesia microti.</title>
        <authorList>
            <person name="Cornillot E."/>
            <person name="Hadj-Kaddour K."/>
            <person name="Dassouli A."/>
            <person name="Noel B."/>
            <person name="Ranwez V."/>
            <person name="Vacherie B."/>
            <person name="Augagneur Y."/>
            <person name="Bres V."/>
            <person name="Duclos A."/>
            <person name="Randazzo S."/>
            <person name="Carcy B."/>
            <person name="Debierre-Grockiego F."/>
            <person name="Delbecq S."/>
            <person name="Moubri-Menage K."/>
            <person name="Shams-Eldin H."/>
            <person name="Usmani-Brown S."/>
            <person name="Bringaud F."/>
            <person name="Wincker P."/>
            <person name="Vivares C.P."/>
            <person name="Schwarz R.T."/>
            <person name="Schetters T.P."/>
            <person name="Krause P.J."/>
            <person name="Gorenflot A."/>
            <person name="Berry V."/>
            <person name="Barbe V."/>
            <person name="Ben Mamoun C."/>
        </authorList>
    </citation>
    <scope>NUCLEOTIDE SEQUENCE [LARGE SCALE GENOMIC DNA]</scope>
    <source>
        <strain evidence="13 14">RI</strain>
    </source>
</reference>
<dbReference type="GO" id="GO:0106310">
    <property type="term" value="F:protein serine kinase activity"/>
    <property type="evidence" value="ECO:0007669"/>
    <property type="project" value="RHEA"/>
</dbReference>
<organism evidence="13 14">
    <name type="scientific">Babesia microti (strain RI)</name>
    <dbReference type="NCBI Taxonomy" id="1133968"/>
    <lineage>
        <taxon>Eukaryota</taxon>
        <taxon>Sar</taxon>
        <taxon>Alveolata</taxon>
        <taxon>Apicomplexa</taxon>
        <taxon>Aconoidasida</taxon>
        <taxon>Piroplasmida</taxon>
        <taxon>Babesiidae</taxon>
        <taxon>Babesia</taxon>
    </lineage>
</organism>
<dbReference type="PROSITE" id="PS50011">
    <property type="entry name" value="PROTEIN_KINASE_DOM"/>
    <property type="match status" value="1"/>
</dbReference>
<dbReference type="GO" id="GO:0005524">
    <property type="term" value="F:ATP binding"/>
    <property type="evidence" value="ECO:0007669"/>
    <property type="project" value="UniProtKB-UniRule"/>
</dbReference>
<dbReference type="EC" id="2.7.11.1" evidence="11"/>
<evidence type="ECO:0000256" key="7">
    <source>
        <dbReference type="PIRSR" id="PIRSR630616-2"/>
    </source>
</evidence>
<evidence type="ECO:0000256" key="10">
    <source>
        <dbReference type="RuleBase" id="RU000304"/>
    </source>
</evidence>
<feature type="binding site" evidence="9">
    <location>
        <position position="77"/>
    </location>
    <ligand>
        <name>ATP</name>
        <dbReference type="ChEBI" id="CHEBI:30616"/>
    </ligand>
</feature>
<dbReference type="InterPro" id="IPR017441">
    <property type="entry name" value="Protein_kinase_ATP_BS"/>
</dbReference>
<dbReference type="VEuPathDB" id="PiroplasmaDB:BMR1_03g02150"/>
<reference evidence="13 14" key="2">
    <citation type="journal article" date="2013" name="PLoS ONE">
        <title>Whole genome mapping and re-organization of the nuclear and mitochondrial genomes of Babesia microti isolates.</title>
        <authorList>
            <person name="Cornillot E."/>
            <person name="Dassouli A."/>
            <person name="Garg A."/>
            <person name="Pachikara N."/>
            <person name="Randazzo S."/>
            <person name="Depoix D."/>
            <person name="Carcy B."/>
            <person name="Delbecq S."/>
            <person name="Frutos R."/>
            <person name="Silva J.C."/>
            <person name="Sutton R."/>
            <person name="Krause P.J."/>
            <person name="Mamoun C.B."/>
        </authorList>
    </citation>
    <scope>NUCLEOTIDE SEQUENCE [LARGE SCALE GENOMIC DNA]</scope>
    <source>
        <strain evidence="13 14">RI</strain>
    </source>
</reference>
<sequence>MGMTMDVKGLYTPKARFSARETRDKFDFAIQSKFHSLDFTLDDFDIGAFVGDGAHGQVFLARERRTGFICVLKCIFKSQLVKNGQEAIFKREIELHGHLRHPNIACLYTWFTSPTMIFIVMEYCYNGDLFNYMSKHGQLSEERVSEILFEVIWAIRSCHDKRIAHLDIKPENILLDHENRCKLADFGFSAHIGHLYRSNGVPHHRGTHDYWSPEQCAKHLGLGLKYGEYDEQSDIWALGILAVELFIGYPPFGSTTEEPNNVIMNRIHTYHWTKHIFEMKREKHLLSSTPEFRSFVEACLRKHSFKRPKADELLMHPWIVKHNINRFKDEAFISQPRSGYNYRKS</sequence>
<dbReference type="Pfam" id="PF00069">
    <property type="entry name" value="Pkinase"/>
    <property type="match status" value="1"/>
</dbReference>
<comment type="catalytic activity">
    <reaction evidence="11">
        <text>L-seryl-[protein] + ATP = O-phospho-L-seryl-[protein] + ADP + H(+)</text>
        <dbReference type="Rhea" id="RHEA:17989"/>
        <dbReference type="Rhea" id="RHEA-COMP:9863"/>
        <dbReference type="Rhea" id="RHEA-COMP:11604"/>
        <dbReference type="ChEBI" id="CHEBI:15378"/>
        <dbReference type="ChEBI" id="CHEBI:29999"/>
        <dbReference type="ChEBI" id="CHEBI:30616"/>
        <dbReference type="ChEBI" id="CHEBI:83421"/>
        <dbReference type="ChEBI" id="CHEBI:456216"/>
        <dbReference type="EC" id="2.7.11.1"/>
    </reaction>
</comment>
<comment type="catalytic activity">
    <reaction evidence="11">
        <text>L-threonyl-[protein] + ATP = O-phospho-L-threonyl-[protein] + ADP + H(+)</text>
        <dbReference type="Rhea" id="RHEA:46608"/>
        <dbReference type="Rhea" id="RHEA-COMP:11060"/>
        <dbReference type="Rhea" id="RHEA-COMP:11605"/>
        <dbReference type="ChEBI" id="CHEBI:15378"/>
        <dbReference type="ChEBI" id="CHEBI:30013"/>
        <dbReference type="ChEBI" id="CHEBI:30616"/>
        <dbReference type="ChEBI" id="CHEBI:61977"/>
        <dbReference type="ChEBI" id="CHEBI:456216"/>
        <dbReference type="EC" id="2.7.11.1"/>
    </reaction>
</comment>
<keyword evidence="3 7" id="KW-0547">Nucleotide-binding</keyword>
<dbReference type="FunFam" id="3.30.200.20:FF:000042">
    <property type="entry name" value="Aurora kinase A"/>
    <property type="match status" value="1"/>
</dbReference>
<reference evidence="13 14" key="3">
    <citation type="journal article" date="2016" name="Sci. Rep.">
        <title>Genome-wide diversity and gene expression profiling of Babesia microti isolates identify polymorphic genes that mediate host-pathogen interactions.</title>
        <authorList>
            <person name="Silva J.C."/>
            <person name="Cornillot E."/>
            <person name="McCracken C."/>
            <person name="Usmani-Brown S."/>
            <person name="Dwivedi A."/>
            <person name="Ifeonu O.O."/>
            <person name="Crabtree J."/>
            <person name="Gotia H.T."/>
            <person name="Virji A.Z."/>
            <person name="Reynes C."/>
            <person name="Colinge J."/>
            <person name="Kumar V."/>
            <person name="Lawres L."/>
            <person name="Pazzi J.E."/>
            <person name="Pablo J.V."/>
            <person name="Hung C."/>
            <person name="Brancato J."/>
            <person name="Kumari P."/>
            <person name="Orvis J."/>
            <person name="Tretina K."/>
            <person name="Chibucos M."/>
            <person name="Ott S."/>
            <person name="Sadzewicz L."/>
            <person name="Sengamalay N."/>
            <person name="Shetty A.C."/>
            <person name="Su Q."/>
            <person name="Tallon L."/>
            <person name="Fraser C.M."/>
            <person name="Frutos R."/>
            <person name="Molina D.M."/>
            <person name="Krause P.J."/>
            <person name="Ben Mamoun C."/>
        </authorList>
    </citation>
    <scope>NUCLEOTIDE SEQUENCE [LARGE SCALE GENOMIC DNA]</scope>
    <source>
        <strain evidence="13 14">RI</strain>
    </source>
</reference>
<feature type="active site" description="Proton acceptor" evidence="6">
    <location>
        <position position="167"/>
    </location>
</feature>
<evidence type="ECO:0000256" key="8">
    <source>
        <dbReference type="PIRSR" id="PIRSR630616-3"/>
    </source>
</evidence>
<evidence type="ECO:0000256" key="3">
    <source>
        <dbReference type="ARBA" id="ARBA00022741"/>
    </source>
</evidence>
<dbReference type="InterPro" id="IPR000719">
    <property type="entry name" value="Prot_kinase_dom"/>
</dbReference>
<evidence type="ECO:0000256" key="1">
    <source>
        <dbReference type="ARBA" id="ARBA00022527"/>
    </source>
</evidence>
<dbReference type="GeneID" id="24425071"/>
<dbReference type="OrthoDB" id="345735at2759"/>
<feature type="binding site" evidence="7">
    <location>
        <position position="185"/>
    </location>
    <ligand>
        <name>ATP</name>
        <dbReference type="ChEBI" id="CHEBI:30616"/>
    </ligand>
</feature>
<proteinExistence type="inferred from homology"/>
<feature type="binding site" evidence="7">
    <location>
        <position position="73"/>
    </location>
    <ligand>
        <name>ATP</name>
        <dbReference type="ChEBI" id="CHEBI:30616"/>
    </ligand>
</feature>
<dbReference type="GO" id="GO:0004674">
    <property type="term" value="F:protein serine/threonine kinase activity"/>
    <property type="evidence" value="ECO:0007669"/>
    <property type="project" value="UniProtKB-KW"/>
</dbReference>
<dbReference type="KEGG" id="bmic:BMR1_03g02150"/>
<dbReference type="InterPro" id="IPR011009">
    <property type="entry name" value="Kinase-like_dom_sf"/>
</dbReference>
<dbReference type="Proteomes" id="UP000002899">
    <property type="component" value="Chromosome III"/>
</dbReference>
<gene>
    <name evidence="13" type="ORF">BMR1_03g02150</name>
</gene>
<dbReference type="CDD" id="cd14007">
    <property type="entry name" value="STKc_Aurora"/>
    <property type="match status" value="1"/>
</dbReference>
<keyword evidence="5 7" id="KW-0067">ATP-binding</keyword>
<name>A0A1R4ABN2_BABMR</name>
<dbReference type="PANTHER" id="PTHR24350">
    <property type="entry name" value="SERINE/THREONINE-PROTEIN KINASE IAL-RELATED"/>
    <property type="match status" value="1"/>
</dbReference>
<dbReference type="InterPro" id="IPR008271">
    <property type="entry name" value="Ser/Thr_kinase_AS"/>
</dbReference>
<evidence type="ECO:0000256" key="9">
    <source>
        <dbReference type="PROSITE-ProRule" id="PRU10141"/>
    </source>
</evidence>
<protein>
    <recommendedName>
        <fullName evidence="11">Aurora kinase</fullName>
        <ecNumber evidence="11">2.7.11.1</ecNumber>
    </recommendedName>
</protein>
<evidence type="ECO:0000256" key="6">
    <source>
        <dbReference type="PIRSR" id="PIRSR630616-1"/>
    </source>
</evidence>
<feature type="binding site" evidence="7">
    <location>
        <begin position="171"/>
        <end position="172"/>
    </location>
    <ligand>
        <name>ATP</name>
        <dbReference type="ChEBI" id="CHEBI:30616"/>
    </ligand>
</feature>
<dbReference type="PROSITE" id="PS00108">
    <property type="entry name" value="PROTEIN_KINASE_ST"/>
    <property type="match status" value="1"/>
</dbReference>
<dbReference type="SMART" id="SM00220">
    <property type="entry name" value="S_TKc"/>
    <property type="match status" value="1"/>
</dbReference>
<evidence type="ECO:0000256" key="11">
    <source>
        <dbReference type="RuleBase" id="RU367134"/>
    </source>
</evidence>
<keyword evidence="2 11" id="KW-0808">Transferase</keyword>
<dbReference type="SUPFAM" id="SSF56112">
    <property type="entry name" value="Protein kinase-like (PK-like)"/>
    <property type="match status" value="1"/>
</dbReference>
<dbReference type="PROSITE" id="PS00107">
    <property type="entry name" value="PROTEIN_KINASE_ATP"/>
    <property type="match status" value="1"/>
</dbReference>
<accession>A0A1R4ABN2</accession>
<dbReference type="InterPro" id="IPR030616">
    <property type="entry name" value="Aur-like"/>
</dbReference>
<evidence type="ECO:0000256" key="4">
    <source>
        <dbReference type="ARBA" id="ARBA00022777"/>
    </source>
</evidence>
<dbReference type="Gene3D" id="1.10.510.10">
    <property type="entry name" value="Transferase(Phosphotransferase) domain 1"/>
    <property type="match status" value="1"/>
</dbReference>
<keyword evidence="4 11" id="KW-0418">Kinase</keyword>